<keyword evidence="2" id="KW-1133">Transmembrane helix</keyword>
<protein>
    <submittedName>
        <fullName evidence="3">Uncharacterized protein</fullName>
    </submittedName>
</protein>
<accession>A0ABP5Z9U8</accession>
<sequence>MGLVPAEDASPPTGPARPAELVGPTETSGPPGPSGPSGPSGPASRAADVVDVFVYVVVLGLFVEYLPAVISETFTLSLLTAVLLKAVLEVVVVVKKRARARFTAAGTAGGKVGAGLLLWAVLVGSKFVVLKAVDLVFGDAVSLGGFVSVTLLIITLLVSRLAVRRLLEGRTPVAEPVA</sequence>
<gene>
    <name evidence="3" type="ORF">GCM10009858_36550</name>
</gene>
<evidence type="ECO:0000256" key="2">
    <source>
        <dbReference type="SAM" id="Phobius"/>
    </source>
</evidence>
<proteinExistence type="predicted"/>
<evidence type="ECO:0000256" key="1">
    <source>
        <dbReference type="SAM" id="MobiDB-lite"/>
    </source>
</evidence>
<keyword evidence="2" id="KW-0812">Transmembrane</keyword>
<dbReference type="Proteomes" id="UP001500730">
    <property type="component" value="Unassembled WGS sequence"/>
</dbReference>
<feature type="transmembrane region" description="Helical" evidence="2">
    <location>
        <begin position="115"/>
        <end position="137"/>
    </location>
</feature>
<feature type="transmembrane region" description="Helical" evidence="2">
    <location>
        <begin position="76"/>
        <end position="94"/>
    </location>
</feature>
<reference evidence="4" key="1">
    <citation type="journal article" date="2019" name="Int. J. Syst. Evol. Microbiol.">
        <title>The Global Catalogue of Microorganisms (GCM) 10K type strain sequencing project: providing services to taxonomists for standard genome sequencing and annotation.</title>
        <authorList>
            <consortium name="The Broad Institute Genomics Platform"/>
            <consortium name="The Broad Institute Genome Sequencing Center for Infectious Disease"/>
            <person name="Wu L."/>
            <person name="Ma J."/>
        </authorList>
    </citation>
    <scope>NUCLEOTIDE SEQUENCE [LARGE SCALE GENOMIC DNA]</scope>
    <source>
        <strain evidence="4">JCM 16259</strain>
    </source>
</reference>
<evidence type="ECO:0000313" key="4">
    <source>
        <dbReference type="Proteomes" id="UP001500730"/>
    </source>
</evidence>
<name>A0ABP5Z9U8_9MICO</name>
<keyword evidence="4" id="KW-1185">Reference proteome</keyword>
<feature type="transmembrane region" description="Helical" evidence="2">
    <location>
        <begin position="52"/>
        <end position="70"/>
    </location>
</feature>
<keyword evidence="2" id="KW-0472">Membrane</keyword>
<feature type="region of interest" description="Disordered" evidence="1">
    <location>
        <begin position="1"/>
        <end position="43"/>
    </location>
</feature>
<dbReference type="EMBL" id="BAAARE010000018">
    <property type="protein sequence ID" value="GAA2495157.1"/>
    <property type="molecule type" value="Genomic_DNA"/>
</dbReference>
<evidence type="ECO:0000313" key="3">
    <source>
        <dbReference type="EMBL" id="GAA2495157.1"/>
    </source>
</evidence>
<comment type="caution">
    <text evidence="3">The sequence shown here is derived from an EMBL/GenBank/DDBJ whole genome shotgun (WGS) entry which is preliminary data.</text>
</comment>
<feature type="transmembrane region" description="Helical" evidence="2">
    <location>
        <begin position="143"/>
        <end position="163"/>
    </location>
</feature>
<organism evidence="3 4">
    <name type="scientific">Terrabacter carboxydivorans</name>
    <dbReference type="NCBI Taxonomy" id="619730"/>
    <lineage>
        <taxon>Bacteria</taxon>
        <taxon>Bacillati</taxon>
        <taxon>Actinomycetota</taxon>
        <taxon>Actinomycetes</taxon>
        <taxon>Micrococcales</taxon>
        <taxon>Intrasporangiaceae</taxon>
        <taxon>Terrabacter</taxon>
    </lineage>
</organism>